<keyword evidence="7 11" id="KW-0067">ATP-binding</keyword>
<proteinExistence type="inferred from homology"/>
<comment type="pathway">
    <text evidence="1 11">Protein modification; protein neddylation.</text>
</comment>
<dbReference type="PANTHER" id="PTHR10953">
    <property type="entry name" value="UBIQUITIN-ACTIVATING ENZYME E1"/>
    <property type="match status" value="1"/>
</dbReference>
<dbReference type="SMART" id="SM01181">
    <property type="entry name" value="E2_bind"/>
    <property type="match status" value="1"/>
</dbReference>
<dbReference type="GO" id="GO:0005737">
    <property type="term" value="C:cytoplasm"/>
    <property type="evidence" value="ECO:0007669"/>
    <property type="project" value="TreeGrafter"/>
</dbReference>
<dbReference type="CDD" id="cd01488">
    <property type="entry name" value="Uba3_RUB"/>
    <property type="match status" value="1"/>
</dbReference>
<dbReference type="FunFam" id="1.10.10.520:FF:000001">
    <property type="entry name" value="NEDD8-activating enzyme E1 catalytic subunit"/>
    <property type="match status" value="1"/>
</dbReference>
<dbReference type="GO" id="GO:0019781">
    <property type="term" value="F:NEDD8 activating enzyme activity"/>
    <property type="evidence" value="ECO:0007669"/>
    <property type="project" value="UniProtKB-UniRule"/>
</dbReference>
<evidence type="ECO:0000313" key="13">
    <source>
        <dbReference type="EMBL" id="CAE0147097.1"/>
    </source>
</evidence>
<dbReference type="PANTHER" id="PTHR10953:SF6">
    <property type="entry name" value="NEDD8-ACTIVATING ENZYME E1 CATALYTIC SUBUNIT"/>
    <property type="match status" value="1"/>
</dbReference>
<dbReference type="InterPro" id="IPR000594">
    <property type="entry name" value="ThiF_NAD_FAD-bd"/>
</dbReference>
<feature type="domain" description="E2 binding" evidence="12">
    <location>
        <begin position="354"/>
        <end position="440"/>
    </location>
</feature>
<evidence type="ECO:0000256" key="1">
    <source>
        <dbReference type="ARBA" id="ARBA00005032"/>
    </source>
</evidence>
<dbReference type="InterPro" id="IPR033127">
    <property type="entry name" value="UBQ-activ_enz_E1_Cys_AS"/>
</dbReference>
<reference evidence="13" key="1">
    <citation type="submission" date="2021-01" db="EMBL/GenBank/DDBJ databases">
        <authorList>
            <person name="Corre E."/>
            <person name="Pelletier E."/>
            <person name="Niang G."/>
            <person name="Scheremetjew M."/>
            <person name="Finn R."/>
            <person name="Kale V."/>
            <person name="Holt S."/>
            <person name="Cochrane G."/>
            <person name="Meng A."/>
            <person name="Brown T."/>
            <person name="Cohen L."/>
        </authorList>
    </citation>
    <scope>NUCLEOTIDE SEQUENCE</scope>
    <source>
        <strain evidence="13">RCC927</strain>
    </source>
</reference>
<dbReference type="InterPro" id="IPR045886">
    <property type="entry name" value="ThiF/MoeB/HesA"/>
</dbReference>
<evidence type="ECO:0000256" key="4">
    <source>
        <dbReference type="ARBA" id="ARBA00022598"/>
    </source>
</evidence>
<name>A0A7S3FHR4_9VIRI</name>
<dbReference type="GO" id="GO:0045116">
    <property type="term" value="P:protein neddylation"/>
    <property type="evidence" value="ECO:0007669"/>
    <property type="project" value="UniProtKB-UniRule"/>
</dbReference>
<dbReference type="InterPro" id="IPR014929">
    <property type="entry name" value="E2-binding"/>
</dbReference>
<comment type="function">
    <text evidence="11">Catalytic subunit of the dimeric E1 enzyme, which activates NEDD8.</text>
</comment>
<keyword evidence="6 11" id="KW-0833">Ubl conjugation pathway</keyword>
<dbReference type="GO" id="GO:0005634">
    <property type="term" value="C:nucleus"/>
    <property type="evidence" value="ECO:0007669"/>
    <property type="project" value="TreeGrafter"/>
</dbReference>
<dbReference type="EMBL" id="HBHY01017278">
    <property type="protein sequence ID" value="CAE0147097.1"/>
    <property type="molecule type" value="Transcribed_RNA"/>
</dbReference>
<dbReference type="Gene3D" id="3.10.290.20">
    <property type="entry name" value="Ubiquitin-like 2 activating enzyme e1b. Chain: B, domain 3"/>
    <property type="match status" value="1"/>
</dbReference>
<dbReference type="InterPro" id="IPR023318">
    <property type="entry name" value="Ub_act_enz_dom_a_sf"/>
</dbReference>
<dbReference type="AlphaFoldDB" id="A0A7S3FHR4"/>
<dbReference type="UniPathway" id="UPA00885"/>
<comment type="catalytic activity">
    <reaction evidence="9 11">
        <text>ATP + [NEDD8 protein] + [E1 NEDD8-activating enzyme]-L-cysteine = AMP + diphosphate + [E1 NEDD8-activating enzyme]-S-[NEDD8 protein]-yl-L-cysteine.</text>
        <dbReference type="EC" id="6.2.1.64"/>
    </reaction>
</comment>
<evidence type="ECO:0000256" key="10">
    <source>
        <dbReference type="PROSITE-ProRule" id="PRU10132"/>
    </source>
</evidence>
<evidence type="ECO:0000259" key="12">
    <source>
        <dbReference type="SMART" id="SM01181"/>
    </source>
</evidence>
<keyword evidence="5 11" id="KW-0547">Nucleotide-binding</keyword>
<accession>A0A7S3FHR4</accession>
<dbReference type="Gene3D" id="1.10.10.520">
    <property type="entry name" value="Ubiquitin activating enzymes (Uba3). Chain: B, domain 2"/>
    <property type="match status" value="1"/>
</dbReference>
<dbReference type="InterPro" id="IPR035985">
    <property type="entry name" value="Ubiquitin-activating_enz"/>
</dbReference>
<evidence type="ECO:0000256" key="7">
    <source>
        <dbReference type="ARBA" id="ARBA00022840"/>
    </source>
</evidence>
<dbReference type="Gene3D" id="3.40.50.720">
    <property type="entry name" value="NAD(P)-binding Rossmann-like Domain"/>
    <property type="match status" value="1"/>
</dbReference>
<evidence type="ECO:0000256" key="2">
    <source>
        <dbReference type="ARBA" id="ARBA00006310"/>
    </source>
</evidence>
<dbReference type="SUPFAM" id="SSF69572">
    <property type="entry name" value="Activating enzymes of the ubiquitin-like proteins"/>
    <property type="match status" value="1"/>
</dbReference>
<dbReference type="Pfam" id="PF08825">
    <property type="entry name" value="E2_bind"/>
    <property type="match status" value="1"/>
</dbReference>
<dbReference type="InterPro" id="IPR030468">
    <property type="entry name" value="Uba3_N"/>
</dbReference>
<evidence type="ECO:0000256" key="9">
    <source>
        <dbReference type="ARBA" id="ARBA00024626"/>
    </source>
</evidence>
<evidence type="ECO:0000256" key="6">
    <source>
        <dbReference type="ARBA" id="ARBA00022786"/>
    </source>
</evidence>
<keyword evidence="4 11" id="KW-0436">Ligase</keyword>
<evidence type="ECO:0000256" key="5">
    <source>
        <dbReference type="ARBA" id="ARBA00022741"/>
    </source>
</evidence>
<evidence type="ECO:0000256" key="8">
    <source>
        <dbReference type="ARBA" id="ARBA00023624"/>
    </source>
</evidence>
<protein>
    <recommendedName>
        <fullName evidence="3 11">NEDD8-activating enzyme E1 catalytic subunit</fullName>
        <ecNumber evidence="8 11">6.2.1.64</ecNumber>
    </recommendedName>
</protein>
<dbReference type="EC" id="6.2.1.64" evidence="8 11"/>
<dbReference type="PROSITE" id="PS00865">
    <property type="entry name" value="UBIQUITIN_ACTIVAT_2"/>
    <property type="match status" value="1"/>
</dbReference>
<feature type="active site" description="Glycyl thioester intermediate" evidence="10">
    <location>
        <position position="221"/>
    </location>
</feature>
<sequence>MEPETSAGSAEAYEGPPGRWADLERLTARGGNLVGPGFEPGPEVRQLLACDEFRVLVVGAGGLGCELLKDLALTGFRNVHVIDMDTIDVSNLNRQFLFRPADVGKPKAEVAARAVNERVSGANVVPHFCRIEEKPNEFYRDFAMIVLGLDSLEARAYMNAVACGFAEYDAEGNVDPSTIKPIVDGGTEGFKGHSRVLLPGMTPCFHCTLWLFPPQTKFPLCTLAETPRSAAHCVEYAKLILWGQERPGEAFDADEPEHMTWVYERAKKRAETFGIPGVTYSHAQGVVKNIIPAIASTNAVVAASCTLEALKIATCCSKGMNNYMMYMGTAGVYTHTVAYERDPECAVCSPGVPFSAPAAMTLQAFIDALKQDARFAGKLERPSVSSAGRNLYMAAPPVLEQATRANLAKSMRELLGAEPGVVNVTGKKFPGVLRLRPVLTAGDSMDQN</sequence>
<organism evidence="13">
    <name type="scientific">Prasinoderma singulare</name>
    <dbReference type="NCBI Taxonomy" id="676789"/>
    <lineage>
        <taxon>Eukaryota</taxon>
        <taxon>Viridiplantae</taxon>
        <taxon>Prasinodermophyta</taxon>
        <taxon>Prasinodermophyceae</taxon>
        <taxon>Prasinodermales</taxon>
        <taxon>Prasinodermaceae</taxon>
        <taxon>Prasinoderma</taxon>
    </lineage>
</organism>
<evidence type="ECO:0000256" key="3">
    <source>
        <dbReference type="ARBA" id="ARBA00015203"/>
    </source>
</evidence>
<evidence type="ECO:0000256" key="11">
    <source>
        <dbReference type="RuleBase" id="RU368009"/>
    </source>
</evidence>
<comment type="similarity">
    <text evidence="2 11">Belongs to the ubiquitin-activating E1 family. UBA3 subfamily.</text>
</comment>
<dbReference type="Pfam" id="PF00899">
    <property type="entry name" value="ThiF"/>
    <property type="match status" value="1"/>
</dbReference>
<dbReference type="GO" id="GO:0005524">
    <property type="term" value="F:ATP binding"/>
    <property type="evidence" value="ECO:0007669"/>
    <property type="project" value="UniProtKB-UniRule"/>
</dbReference>
<gene>
    <name evidence="13" type="ORF">PSIN1315_LOCUS11171</name>
</gene>